<evidence type="ECO:0000256" key="4">
    <source>
        <dbReference type="SAM" id="MobiDB-lite"/>
    </source>
</evidence>
<dbReference type="eggNOG" id="ENOG502R042">
    <property type="taxonomic scope" value="Eukaryota"/>
</dbReference>
<keyword evidence="6" id="KW-1185">Reference proteome</keyword>
<dbReference type="Gene3D" id="1.25.40.20">
    <property type="entry name" value="Ankyrin repeat-containing domain"/>
    <property type="match status" value="3"/>
</dbReference>
<evidence type="ECO:0008006" key="7">
    <source>
        <dbReference type="Google" id="ProtNLM"/>
    </source>
</evidence>
<dbReference type="OrthoDB" id="194358at2759"/>
<keyword evidence="2 3" id="KW-0040">ANK repeat</keyword>
<feature type="region of interest" description="Disordered" evidence="4">
    <location>
        <begin position="854"/>
        <end position="910"/>
    </location>
</feature>
<feature type="repeat" description="ANK" evidence="3">
    <location>
        <begin position="723"/>
        <end position="755"/>
    </location>
</feature>
<dbReference type="SUPFAM" id="SSF48403">
    <property type="entry name" value="Ankyrin repeat"/>
    <property type="match status" value="2"/>
</dbReference>
<evidence type="ECO:0000256" key="2">
    <source>
        <dbReference type="ARBA" id="ARBA00023043"/>
    </source>
</evidence>
<name>W7MX62_GIBM7</name>
<dbReference type="SMART" id="SM00248">
    <property type="entry name" value="ANK"/>
    <property type="match status" value="3"/>
</dbReference>
<proteinExistence type="predicted"/>
<dbReference type="Pfam" id="PF00023">
    <property type="entry name" value="Ank"/>
    <property type="match status" value="1"/>
</dbReference>
<dbReference type="PANTHER" id="PTHR24123:SF33">
    <property type="entry name" value="PROTEIN HOS4"/>
    <property type="match status" value="1"/>
</dbReference>
<sequence>MLLKFLSSTGAYNNDWGAELGIIVWSWAQECDFSLTRDLSLVGSCGLMSDDALVSQLVSAICSENTELLKYCFKDRRLKNQVRYSGLVNGLLHLAIKYNAFDNFKALVTAGFDPYTKNEEGKLPIHLCEPHGRLRLCKVLKHLGICLMSQDNEGYNILHYWAQDRPLDYQFIRDIFELDAEEAIKRLQSRSHYGDTPLIVIFESAGESPRSEHRDLDLNKLCLQILGFLQGYRGAKGVDTGLGTEQSVYSLKGTFTEFESMIGTEPTPLHKLRAWVSFDQVQLLTKLYPEALTSRVDGRLPLERYITNTLDDRVFLDNDIIEALLPDNMDDTGSRETQSLWSFMCCLPENEGFNKEQYTRSKEFGTMIKIVFGIGAMCNHEKQFKESGLKLLLSNYQFSLMPTIRDAILQTNYWDGLQSSDEISVLFQDVIKNAKLDMIRLLNENGADLHRSVDGKTPFGIVFHARVAIDLCNTEDGATALRKLLERSSVEEAMKEPLEIDRASPLIPQARRRFEIRVSPEAFKDVLNRLFPMEFTCETNWKSWKYRAKMTALHIAAWNGNKKAVSLPTLEWHSTWSRLGHRKLQRGGSDHSRHLLFNKAHPVSLSRLPKEFFAVSDPPRVSTRCDTLQLTPETLNSLHELNPDLMREDEAGRSLMHYVLGEEDLVDWILERERDLGGTTPFRWHLEWCEFSGLALLTSSFERLRQRMSANLFCEVLNLEPSRGWSPLCHAAALNRVDIVANCLEMGADINFEGSCFGSALMNASDGFRSCFLVAGTAAVREWLLCGRFMEQKRLAAEDDADFVQEVVPWGGYIEAKVLLYGRRARWREESTLDYAKRLSKMKRSWQGKVVRVNVEETDSSSGTDSDTGSEGETKSDQMQSFMRRIGVLRAQDSYSESDSEFDSWSDSSS</sequence>
<dbReference type="InterPro" id="IPR002110">
    <property type="entry name" value="Ankyrin_rpt"/>
</dbReference>
<gene>
    <name evidence="5" type="ORF">FVEG_11154</name>
</gene>
<dbReference type="Proteomes" id="UP000009096">
    <property type="component" value="Chromosome 9"/>
</dbReference>
<dbReference type="PROSITE" id="PS50088">
    <property type="entry name" value="ANK_REPEAT"/>
    <property type="match status" value="1"/>
</dbReference>
<reference evidence="5 6" key="1">
    <citation type="journal article" date="2010" name="Nature">
        <title>Comparative genomics reveals mobile pathogenicity chromosomes in Fusarium.</title>
        <authorList>
            <person name="Ma L.J."/>
            <person name="van der Does H.C."/>
            <person name="Borkovich K.A."/>
            <person name="Coleman J.J."/>
            <person name="Daboussi M.J."/>
            <person name="Di Pietro A."/>
            <person name="Dufresne M."/>
            <person name="Freitag M."/>
            <person name="Grabherr M."/>
            <person name="Henrissat B."/>
            <person name="Houterman P.M."/>
            <person name="Kang S."/>
            <person name="Shim W.B."/>
            <person name="Woloshuk C."/>
            <person name="Xie X."/>
            <person name="Xu J.R."/>
            <person name="Antoniw J."/>
            <person name="Baker S.E."/>
            <person name="Bluhm B.H."/>
            <person name="Breakspear A."/>
            <person name="Brown D.W."/>
            <person name="Butchko R.A."/>
            <person name="Chapman S."/>
            <person name="Coulson R."/>
            <person name="Coutinho P.M."/>
            <person name="Danchin E.G."/>
            <person name="Diener A."/>
            <person name="Gale L.R."/>
            <person name="Gardiner D.M."/>
            <person name="Goff S."/>
            <person name="Hammond-Kosack K.E."/>
            <person name="Hilburn K."/>
            <person name="Hua-Van A."/>
            <person name="Jonkers W."/>
            <person name="Kazan K."/>
            <person name="Kodira C.D."/>
            <person name="Koehrsen M."/>
            <person name="Kumar L."/>
            <person name="Lee Y.H."/>
            <person name="Li L."/>
            <person name="Manners J.M."/>
            <person name="Miranda-Saavedra D."/>
            <person name="Mukherjee M."/>
            <person name="Park G."/>
            <person name="Park J."/>
            <person name="Park S.Y."/>
            <person name="Proctor R.H."/>
            <person name="Regev A."/>
            <person name="Ruiz-Roldan M.C."/>
            <person name="Sain D."/>
            <person name="Sakthikumar S."/>
            <person name="Sykes S."/>
            <person name="Schwartz D.C."/>
            <person name="Turgeon B.G."/>
            <person name="Wapinski I."/>
            <person name="Yoder O."/>
            <person name="Young S."/>
            <person name="Zeng Q."/>
            <person name="Zhou S."/>
            <person name="Galagan J."/>
            <person name="Cuomo C.A."/>
            <person name="Kistler H.C."/>
            <person name="Rep M."/>
        </authorList>
    </citation>
    <scope>NUCLEOTIDE SEQUENCE [LARGE SCALE GENOMIC DNA]</scope>
    <source>
        <strain evidence="6">M3125 / FGSC 7600</strain>
    </source>
</reference>
<dbReference type="PANTHER" id="PTHR24123">
    <property type="entry name" value="ANKYRIN REPEAT-CONTAINING"/>
    <property type="match status" value="1"/>
</dbReference>
<dbReference type="InterPro" id="IPR036770">
    <property type="entry name" value="Ankyrin_rpt-contain_sf"/>
</dbReference>
<evidence type="ECO:0000256" key="1">
    <source>
        <dbReference type="ARBA" id="ARBA00022737"/>
    </source>
</evidence>
<dbReference type="RefSeq" id="XP_018758580.1">
    <property type="nucleotide sequence ID" value="XM_018900321.1"/>
</dbReference>
<protein>
    <recommendedName>
        <fullName evidence="7">Ankyrin</fullName>
    </recommendedName>
</protein>
<dbReference type="KEGG" id="fvr:FVEG_11154"/>
<dbReference type="EMBL" id="CM000586">
    <property type="protein sequence ID" value="EWG52389.1"/>
    <property type="molecule type" value="Genomic_DNA"/>
</dbReference>
<dbReference type="GeneID" id="30068688"/>
<dbReference type="VEuPathDB" id="FungiDB:FVEG_11154"/>
<evidence type="ECO:0000256" key="3">
    <source>
        <dbReference type="PROSITE-ProRule" id="PRU00023"/>
    </source>
</evidence>
<evidence type="ECO:0000313" key="6">
    <source>
        <dbReference type="Proteomes" id="UP000009096"/>
    </source>
</evidence>
<dbReference type="InterPro" id="IPR051165">
    <property type="entry name" value="Multifunctional_ANK_Repeat"/>
</dbReference>
<feature type="compositionally biased region" description="Low complexity" evidence="4">
    <location>
        <begin position="860"/>
        <end position="871"/>
    </location>
</feature>
<dbReference type="AlphaFoldDB" id="W7MX62"/>
<keyword evidence="1" id="KW-0677">Repeat</keyword>
<organism evidence="5 6">
    <name type="scientific">Gibberella moniliformis (strain M3125 / FGSC 7600)</name>
    <name type="common">Maize ear and stalk rot fungus</name>
    <name type="synonym">Fusarium verticillioides</name>
    <dbReference type="NCBI Taxonomy" id="334819"/>
    <lineage>
        <taxon>Eukaryota</taxon>
        <taxon>Fungi</taxon>
        <taxon>Dikarya</taxon>
        <taxon>Ascomycota</taxon>
        <taxon>Pezizomycotina</taxon>
        <taxon>Sordariomycetes</taxon>
        <taxon>Hypocreomycetidae</taxon>
        <taxon>Hypocreales</taxon>
        <taxon>Nectriaceae</taxon>
        <taxon>Fusarium</taxon>
        <taxon>Fusarium fujikuroi species complex</taxon>
    </lineage>
</organism>
<accession>W7MX62</accession>
<dbReference type="EMBL" id="DS022257">
    <property type="protein sequence ID" value="EWG52389.1"/>
    <property type="molecule type" value="Genomic_DNA"/>
</dbReference>
<evidence type="ECO:0000313" key="5">
    <source>
        <dbReference type="EMBL" id="EWG52389.1"/>
    </source>
</evidence>